<accession>A0A5R8KKC6</accession>
<keyword evidence="7 9" id="KW-0472">Membrane</keyword>
<gene>
    <name evidence="11" type="primary">cysW</name>
    <name evidence="11" type="ORF">FEM03_04910</name>
</gene>
<comment type="function">
    <text evidence="8">Part of the ABC transporter complex CysAWTP (TC 3.A.1.6.1) involved in sulfate/thiosulfate import. Probably responsible for the translocation of the substrate across the membrane.</text>
</comment>
<feature type="transmembrane region" description="Helical" evidence="9">
    <location>
        <begin position="181"/>
        <end position="204"/>
    </location>
</feature>
<dbReference type="Proteomes" id="UP000306196">
    <property type="component" value="Unassembled WGS sequence"/>
</dbReference>
<evidence type="ECO:0000256" key="7">
    <source>
        <dbReference type="ARBA" id="ARBA00023136"/>
    </source>
</evidence>
<feature type="transmembrane region" description="Helical" evidence="9">
    <location>
        <begin position="287"/>
        <end position="307"/>
    </location>
</feature>
<evidence type="ECO:0000256" key="1">
    <source>
        <dbReference type="ARBA" id="ARBA00004651"/>
    </source>
</evidence>
<evidence type="ECO:0000259" key="10">
    <source>
        <dbReference type="PROSITE" id="PS50928"/>
    </source>
</evidence>
<dbReference type="InterPro" id="IPR000515">
    <property type="entry name" value="MetI-like"/>
</dbReference>
<evidence type="ECO:0000313" key="11">
    <source>
        <dbReference type="EMBL" id="TLD72069.1"/>
    </source>
</evidence>
<name>A0A5R8KKC6_9BACT</name>
<dbReference type="CDD" id="cd06261">
    <property type="entry name" value="TM_PBP2"/>
    <property type="match status" value="1"/>
</dbReference>
<dbReference type="InterPro" id="IPR011866">
    <property type="entry name" value="CysW_permease"/>
</dbReference>
<keyword evidence="5 9" id="KW-1133">Transmembrane helix</keyword>
<dbReference type="NCBIfam" id="TIGR02140">
    <property type="entry name" value="permease_CysW"/>
    <property type="match status" value="1"/>
</dbReference>
<evidence type="ECO:0000256" key="2">
    <source>
        <dbReference type="ARBA" id="ARBA00011779"/>
    </source>
</evidence>
<comment type="similarity">
    <text evidence="9">Belongs to the binding-protein-dependent transport system permease family.</text>
</comment>
<keyword evidence="3 9" id="KW-0813">Transport</keyword>
<dbReference type="AlphaFoldDB" id="A0A5R8KKC6"/>
<evidence type="ECO:0000256" key="6">
    <source>
        <dbReference type="ARBA" id="ARBA00023032"/>
    </source>
</evidence>
<evidence type="ECO:0000256" key="9">
    <source>
        <dbReference type="RuleBase" id="RU363032"/>
    </source>
</evidence>
<keyword evidence="6" id="KW-0764">Sulfate transport</keyword>
<protein>
    <submittedName>
        <fullName evidence="11">Sulfate ABC transporter permease subunit CysW</fullName>
    </submittedName>
</protein>
<dbReference type="InterPro" id="IPR005667">
    <property type="entry name" value="Sulph_transpt2"/>
</dbReference>
<dbReference type="RefSeq" id="WP_138085073.1">
    <property type="nucleotide sequence ID" value="NZ_VAUV01000003.1"/>
</dbReference>
<comment type="subunit">
    <text evidence="2">The complex is composed of two ATP-binding proteins (CysA), two transmembrane proteins (CysT and CysW) and a solute-binding protein (CysP).</text>
</comment>
<comment type="subcellular location">
    <subcellularLocation>
        <location evidence="1 9">Cell membrane</location>
        <topology evidence="1 9">Multi-pass membrane protein</topology>
    </subcellularLocation>
</comment>
<evidence type="ECO:0000256" key="4">
    <source>
        <dbReference type="ARBA" id="ARBA00022692"/>
    </source>
</evidence>
<organism evidence="11 12">
    <name type="scientific">Phragmitibacter flavus</name>
    <dbReference type="NCBI Taxonomy" id="2576071"/>
    <lineage>
        <taxon>Bacteria</taxon>
        <taxon>Pseudomonadati</taxon>
        <taxon>Verrucomicrobiota</taxon>
        <taxon>Verrucomicrobiia</taxon>
        <taxon>Verrucomicrobiales</taxon>
        <taxon>Verrucomicrobiaceae</taxon>
        <taxon>Phragmitibacter</taxon>
    </lineage>
</organism>
<sequence length="332" mass="36800">MAGIASLNIEDSRARVRAKHSLARRATTDPWWMKGIILTLCLSFLVTFFLLPLVLIFEEALRKGSAAFFASFDDRATVHSIKLTLIVALIAVPLNTIFGLAAAWAVAQFKFRGKRLLSILIELPLWVSPVVAGLIYVLLFGRQGLLGPWLADPTFFGSPILVPRFIEGEGWGWHPMESVKIIFALPGIVLSTIFVTFPFVARVVTPQLEALGRAEEEAALTLGANGWQTFWRITVPKIRWSLFYGVILCNARSFGEFGAVSVVSGHIRNQTNTMPLHIEVLYNEYQFVPAFAVASVLALVAVLTLVIKSIAAWRAEQTLREAAQNHEIHTHP</sequence>
<dbReference type="Pfam" id="PF00528">
    <property type="entry name" value="BPD_transp_1"/>
    <property type="match status" value="1"/>
</dbReference>
<dbReference type="SUPFAM" id="SSF161098">
    <property type="entry name" value="MetI-like"/>
    <property type="match status" value="1"/>
</dbReference>
<feature type="domain" description="ABC transmembrane type-1" evidence="10">
    <location>
        <begin position="81"/>
        <end position="312"/>
    </location>
</feature>
<dbReference type="PROSITE" id="PS50928">
    <property type="entry name" value="ABC_TM1"/>
    <property type="match status" value="1"/>
</dbReference>
<dbReference type="InterPro" id="IPR035906">
    <property type="entry name" value="MetI-like_sf"/>
</dbReference>
<evidence type="ECO:0000256" key="5">
    <source>
        <dbReference type="ARBA" id="ARBA00022989"/>
    </source>
</evidence>
<dbReference type="GO" id="GO:0005886">
    <property type="term" value="C:plasma membrane"/>
    <property type="evidence" value="ECO:0007669"/>
    <property type="project" value="UniProtKB-SubCell"/>
</dbReference>
<dbReference type="OrthoDB" id="9774448at2"/>
<comment type="caution">
    <text evidence="11">The sequence shown here is derived from an EMBL/GenBank/DDBJ whole genome shotgun (WGS) entry which is preliminary data.</text>
</comment>
<feature type="transmembrane region" description="Helical" evidence="9">
    <location>
        <begin position="119"/>
        <end position="139"/>
    </location>
</feature>
<dbReference type="Gene3D" id="1.10.3720.10">
    <property type="entry name" value="MetI-like"/>
    <property type="match status" value="1"/>
</dbReference>
<keyword evidence="4 9" id="KW-0812">Transmembrane</keyword>
<feature type="transmembrane region" description="Helical" evidence="9">
    <location>
        <begin position="242"/>
        <end position="267"/>
    </location>
</feature>
<dbReference type="PANTHER" id="PTHR30406:SF1">
    <property type="entry name" value="SULFATE TRANSPORT SYSTEM PERMEASE PROTEIN CYSW"/>
    <property type="match status" value="1"/>
</dbReference>
<keyword evidence="12" id="KW-1185">Reference proteome</keyword>
<dbReference type="PANTHER" id="PTHR30406">
    <property type="entry name" value="SULFATE TRANSPORT SYSTEM PERMEASE PROTEIN"/>
    <property type="match status" value="1"/>
</dbReference>
<dbReference type="EMBL" id="VAUV01000003">
    <property type="protein sequence ID" value="TLD72069.1"/>
    <property type="molecule type" value="Genomic_DNA"/>
</dbReference>
<proteinExistence type="inferred from homology"/>
<evidence type="ECO:0000256" key="3">
    <source>
        <dbReference type="ARBA" id="ARBA00022448"/>
    </source>
</evidence>
<evidence type="ECO:0000313" key="12">
    <source>
        <dbReference type="Proteomes" id="UP000306196"/>
    </source>
</evidence>
<feature type="transmembrane region" description="Helical" evidence="9">
    <location>
        <begin position="31"/>
        <end position="57"/>
    </location>
</feature>
<feature type="transmembrane region" description="Helical" evidence="9">
    <location>
        <begin position="83"/>
        <end position="107"/>
    </location>
</feature>
<evidence type="ECO:0000256" key="8">
    <source>
        <dbReference type="ARBA" id="ARBA00025323"/>
    </source>
</evidence>
<reference evidence="11 12" key="1">
    <citation type="submission" date="2019-05" db="EMBL/GenBank/DDBJ databases">
        <title>Verrucobacter flavum gen. nov., sp. nov. a new member of the family Verrucomicrobiaceae.</title>
        <authorList>
            <person name="Szuroczki S."/>
            <person name="Abbaszade G."/>
            <person name="Szabo A."/>
            <person name="Felfoldi T."/>
            <person name="Schumann P."/>
            <person name="Boka K."/>
            <person name="Keki Z."/>
            <person name="Toumi M."/>
            <person name="Toth E."/>
        </authorList>
    </citation>
    <scope>NUCLEOTIDE SEQUENCE [LARGE SCALE GENOMIC DNA]</scope>
    <source>
        <strain evidence="11 12">MG-N-17</strain>
    </source>
</reference>
<dbReference type="GO" id="GO:0015419">
    <property type="term" value="F:ABC-type sulfate transporter activity"/>
    <property type="evidence" value="ECO:0007669"/>
    <property type="project" value="InterPro"/>
</dbReference>